<comment type="similarity">
    <text evidence="2 7">Belongs to the 1-acyl-sn-glycerol-3-phosphate acyltransferase family.</text>
</comment>
<dbReference type="EMBL" id="NIHS01000037">
    <property type="protein sequence ID" value="PLT70070.1"/>
    <property type="molecule type" value="Genomic_DNA"/>
</dbReference>
<feature type="domain" description="Phospholipid/glycerol acyltransferase" evidence="8">
    <location>
        <begin position="70"/>
        <end position="185"/>
    </location>
</feature>
<sequence length="243" mass="28119">MKRILLMVFRNILLVPYMWIKLCHRAAHPENYTLEEHVKFLKWIVFRANKGGNVKIEEHGAENLPKENGFMFFPNHQGMYDVLAILDACPYPFSVVAKKEVKDVPFLKQVFSCMHAYMIDREDIRQSMQVIIDVSKEVQNGKNYLIFAEGTRSKNGNQIGSFKGGSFKAATKAKCPIVPVALIDSFKPFDTKTISQVTVQVHFLEPLYYEEYKNMKTTEIAEIVHDRIQKIIDENCPERAEIR</sequence>
<dbReference type="SUPFAM" id="SSF69593">
    <property type="entry name" value="Glycerol-3-phosphate (1)-acyltransferase"/>
    <property type="match status" value="1"/>
</dbReference>
<evidence type="ECO:0000313" key="14">
    <source>
        <dbReference type="Proteomes" id="UP000234849"/>
    </source>
</evidence>
<dbReference type="GO" id="GO:0016020">
    <property type="term" value="C:membrane"/>
    <property type="evidence" value="ECO:0007669"/>
    <property type="project" value="InterPro"/>
</dbReference>
<keyword evidence="7" id="KW-0594">Phospholipid biosynthesis</keyword>
<evidence type="ECO:0000256" key="4">
    <source>
        <dbReference type="ARBA" id="ARBA00022679"/>
    </source>
</evidence>
<dbReference type="InterPro" id="IPR002123">
    <property type="entry name" value="Plipid/glycerol_acylTrfase"/>
</dbReference>
<evidence type="ECO:0000313" key="11">
    <source>
        <dbReference type="EMBL" id="PLT70070.1"/>
    </source>
</evidence>
<organism evidence="10 14">
    <name type="scientific">Mediterraneibacter gnavus</name>
    <name type="common">Ruminococcus gnavus</name>
    <dbReference type="NCBI Taxonomy" id="33038"/>
    <lineage>
        <taxon>Bacteria</taxon>
        <taxon>Bacillati</taxon>
        <taxon>Bacillota</taxon>
        <taxon>Clostridia</taxon>
        <taxon>Lachnospirales</taxon>
        <taxon>Lachnospiraceae</taxon>
        <taxon>Mediterraneibacter</taxon>
    </lineage>
</organism>
<dbReference type="EMBL" id="NIHM01000020">
    <property type="protein sequence ID" value="PLT53292.1"/>
    <property type="molecule type" value="Genomic_DNA"/>
</dbReference>
<accession>A0A2N5NFN3</accession>
<protein>
    <recommendedName>
        <fullName evidence="7">1-acyl-sn-glycerol-3-phosphate acyltransferase</fullName>
        <ecNumber evidence="7">2.3.1.51</ecNumber>
    </recommendedName>
</protein>
<reference evidence="9" key="2">
    <citation type="submission" date="2022-12" db="EMBL/GenBank/DDBJ databases">
        <title>Genome of R. gnavus strain RSHDN_123.</title>
        <authorList>
            <person name="Abdugheni R."/>
        </authorList>
    </citation>
    <scope>NUCLEOTIDE SEQUENCE</scope>
    <source>
        <strain evidence="9">RSHDN_123</strain>
    </source>
</reference>
<evidence type="ECO:0000256" key="1">
    <source>
        <dbReference type="ARBA" id="ARBA00005189"/>
    </source>
</evidence>
<evidence type="ECO:0000313" key="13">
    <source>
        <dbReference type="Proteomes" id="UP000234840"/>
    </source>
</evidence>
<dbReference type="RefSeq" id="WP_101871413.1">
    <property type="nucleotide sequence ID" value="NZ_CACRUK010000026.1"/>
</dbReference>
<evidence type="ECO:0000259" key="8">
    <source>
        <dbReference type="SMART" id="SM00563"/>
    </source>
</evidence>
<evidence type="ECO:0000256" key="3">
    <source>
        <dbReference type="ARBA" id="ARBA00022516"/>
    </source>
</evidence>
<dbReference type="Proteomes" id="UP000234840">
    <property type="component" value="Unassembled WGS sequence"/>
</dbReference>
<dbReference type="GO" id="GO:0006654">
    <property type="term" value="P:phosphatidic acid biosynthetic process"/>
    <property type="evidence" value="ECO:0007669"/>
    <property type="project" value="TreeGrafter"/>
</dbReference>
<comment type="pathway">
    <text evidence="1">Lipid metabolism.</text>
</comment>
<dbReference type="Pfam" id="PF01553">
    <property type="entry name" value="Acyltransferase"/>
    <property type="match status" value="1"/>
</dbReference>
<evidence type="ECO:0000256" key="6">
    <source>
        <dbReference type="ARBA" id="ARBA00023315"/>
    </source>
</evidence>
<comment type="caution">
    <text evidence="10">The sequence shown here is derived from an EMBL/GenBank/DDBJ whole genome shotgun (WGS) entry which is preliminary data.</text>
</comment>
<name>A0A2N5NFN3_MEDGN</name>
<dbReference type="Proteomes" id="UP000234891">
    <property type="component" value="Unassembled WGS sequence"/>
</dbReference>
<gene>
    <name evidence="10" type="ORF">CDL18_12730</name>
    <name evidence="12" type="ORF">CDL20_11295</name>
    <name evidence="11" type="ORF">CDL26_14620</name>
    <name evidence="9" type="ORF">O8D18_12915</name>
</gene>
<dbReference type="EMBL" id="JAPZED010000016">
    <property type="protein sequence ID" value="MCZ7694922.1"/>
    <property type="molecule type" value="Genomic_DNA"/>
</dbReference>
<keyword evidence="3 7" id="KW-0444">Lipid biosynthesis</keyword>
<dbReference type="SMART" id="SM00563">
    <property type="entry name" value="PlsC"/>
    <property type="match status" value="1"/>
</dbReference>
<dbReference type="Proteomes" id="UP001148455">
    <property type="component" value="Unassembled WGS sequence"/>
</dbReference>
<dbReference type="EC" id="2.3.1.51" evidence="7"/>
<evidence type="ECO:0000313" key="10">
    <source>
        <dbReference type="EMBL" id="PLT53292.1"/>
    </source>
</evidence>
<dbReference type="PANTHER" id="PTHR10434">
    <property type="entry name" value="1-ACYL-SN-GLYCEROL-3-PHOSPHATE ACYLTRANSFERASE"/>
    <property type="match status" value="1"/>
</dbReference>
<evidence type="ECO:0000313" key="12">
    <source>
        <dbReference type="EMBL" id="PLT84676.1"/>
    </source>
</evidence>
<keyword evidence="6 7" id="KW-0012">Acyltransferase</keyword>
<dbReference type="EMBL" id="NIHW01000030">
    <property type="protein sequence ID" value="PLT84676.1"/>
    <property type="molecule type" value="Genomic_DNA"/>
</dbReference>
<keyword evidence="5 7" id="KW-0443">Lipid metabolism</keyword>
<evidence type="ECO:0000256" key="7">
    <source>
        <dbReference type="RuleBase" id="RU361267"/>
    </source>
</evidence>
<evidence type="ECO:0000313" key="9">
    <source>
        <dbReference type="EMBL" id="MCZ7694922.1"/>
    </source>
</evidence>
<dbReference type="NCBIfam" id="TIGR00530">
    <property type="entry name" value="AGP_acyltrn"/>
    <property type="match status" value="1"/>
</dbReference>
<reference evidence="13 14" key="1">
    <citation type="journal article" date="2017" name="Genome Med.">
        <title>A novel Ruminococcus gnavus clade enriched in inflammatory bowel disease patients.</title>
        <authorList>
            <person name="Hall A.B."/>
            <person name="Yassour M."/>
            <person name="Sauk J."/>
            <person name="Garner A."/>
            <person name="Jiang X."/>
            <person name="Arthur T."/>
            <person name="Lagoudas G.K."/>
            <person name="Vatanen T."/>
            <person name="Fornelos N."/>
            <person name="Wilson R."/>
            <person name="Bertha M."/>
            <person name="Cohen M."/>
            <person name="Garber J."/>
            <person name="Khalili H."/>
            <person name="Gevers D."/>
            <person name="Ananthakrishnan A.N."/>
            <person name="Kugathasan S."/>
            <person name="Lander E.S."/>
            <person name="Blainey P."/>
            <person name="Vlamakis H."/>
            <person name="Xavier R.J."/>
            <person name="Huttenhower C."/>
        </authorList>
    </citation>
    <scope>NUCLEOTIDE SEQUENCE [LARGE SCALE GENOMIC DNA]</scope>
    <source>
        <strain evidence="10 14">RJX1118</strain>
        <strain evidence="11 15">RJX1124</strain>
        <strain evidence="12 13">RJX1128</strain>
    </source>
</reference>
<dbReference type="InterPro" id="IPR004552">
    <property type="entry name" value="AGP_acyltrans"/>
</dbReference>
<proteinExistence type="inferred from homology"/>
<comment type="catalytic activity">
    <reaction evidence="7">
        <text>a 1-acyl-sn-glycero-3-phosphate + an acyl-CoA = a 1,2-diacyl-sn-glycero-3-phosphate + CoA</text>
        <dbReference type="Rhea" id="RHEA:19709"/>
        <dbReference type="ChEBI" id="CHEBI:57287"/>
        <dbReference type="ChEBI" id="CHEBI:57970"/>
        <dbReference type="ChEBI" id="CHEBI:58342"/>
        <dbReference type="ChEBI" id="CHEBI:58608"/>
        <dbReference type="EC" id="2.3.1.51"/>
    </reaction>
</comment>
<dbReference type="PANTHER" id="PTHR10434:SF64">
    <property type="entry name" value="1-ACYL-SN-GLYCEROL-3-PHOSPHATE ACYLTRANSFERASE-RELATED"/>
    <property type="match status" value="1"/>
</dbReference>
<evidence type="ECO:0000256" key="5">
    <source>
        <dbReference type="ARBA" id="ARBA00023098"/>
    </source>
</evidence>
<keyword evidence="7" id="KW-1208">Phospholipid metabolism</keyword>
<dbReference type="CDD" id="cd07989">
    <property type="entry name" value="LPLAT_AGPAT-like"/>
    <property type="match status" value="1"/>
</dbReference>
<evidence type="ECO:0000256" key="2">
    <source>
        <dbReference type="ARBA" id="ARBA00008655"/>
    </source>
</evidence>
<dbReference type="AlphaFoldDB" id="A0A2N5NFN3"/>
<dbReference type="Proteomes" id="UP000234849">
    <property type="component" value="Unassembled WGS sequence"/>
</dbReference>
<keyword evidence="4 7" id="KW-0808">Transferase</keyword>
<dbReference type="GO" id="GO:0003841">
    <property type="term" value="F:1-acylglycerol-3-phosphate O-acyltransferase activity"/>
    <property type="evidence" value="ECO:0007669"/>
    <property type="project" value="UniProtKB-UniRule"/>
</dbReference>
<comment type="domain">
    <text evidence="7">The HXXXXD motif is essential for acyltransferase activity and may constitute the binding site for the phosphate moiety of the glycerol-3-phosphate.</text>
</comment>
<evidence type="ECO:0000313" key="15">
    <source>
        <dbReference type="Proteomes" id="UP000234891"/>
    </source>
</evidence>